<evidence type="ECO:0000256" key="1">
    <source>
        <dbReference type="SAM" id="Coils"/>
    </source>
</evidence>
<gene>
    <name evidence="2" type="ORF">GOM49_12620</name>
</gene>
<reference evidence="2 3" key="1">
    <citation type="submission" date="2019-12" db="EMBL/GenBank/DDBJ databases">
        <title>Genome sequenceing of Clostridium bovifaecis.</title>
        <authorList>
            <person name="Yao Y."/>
        </authorList>
    </citation>
    <scope>NUCLEOTIDE SEQUENCE [LARGE SCALE GENOMIC DNA]</scope>
    <source>
        <strain evidence="2 3">BXX</strain>
    </source>
</reference>
<evidence type="ECO:0000313" key="2">
    <source>
        <dbReference type="EMBL" id="QGU95824.1"/>
    </source>
</evidence>
<dbReference type="EMBL" id="CP046522">
    <property type="protein sequence ID" value="QGU95824.1"/>
    <property type="molecule type" value="Genomic_DNA"/>
</dbReference>
<keyword evidence="3" id="KW-1185">Reference proteome</keyword>
<dbReference type="InterPro" id="IPR046650">
    <property type="entry name" value="DUF6762"/>
</dbReference>
<feature type="coiled-coil region" evidence="1">
    <location>
        <begin position="104"/>
        <end position="131"/>
    </location>
</feature>
<proteinExistence type="predicted"/>
<organism evidence="2 3">
    <name type="scientific">Clostridium bovifaecis</name>
    <dbReference type="NCBI Taxonomy" id="2184719"/>
    <lineage>
        <taxon>Bacteria</taxon>
        <taxon>Bacillati</taxon>
        <taxon>Bacillota</taxon>
        <taxon>Clostridia</taxon>
        <taxon>Eubacteriales</taxon>
        <taxon>Clostridiaceae</taxon>
        <taxon>Clostridium</taxon>
    </lineage>
</organism>
<keyword evidence="1" id="KW-0175">Coiled coil</keyword>
<name>A0A6I6F3R0_9CLOT</name>
<accession>A0A6I6F3R0</accession>
<dbReference type="AlphaFoldDB" id="A0A6I6F3R0"/>
<dbReference type="Proteomes" id="UP000422764">
    <property type="component" value="Chromosome"/>
</dbReference>
<protein>
    <submittedName>
        <fullName evidence="2">Uncharacterized protein</fullName>
    </submittedName>
</protein>
<evidence type="ECO:0000313" key="3">
    <source>
        <dbReference type="Proteomes" id="UP000422764"/>
    </source>
</evidence>
<dbReference type="Pfam" id="PF20548">
    <property type="entry name" value="DUF6762"/>
    <property type="match status" value="1"/>
</dbReference>
<sequence length="133" mass="15902">MEFAALVLMEVDKDNKFISEMGSYEVGEGAEYVTKFYYNADEDKVSVYFDTKKDVEEWEFTAVYDLFDLEAFEEKGYEIEEVDDEYNPTWVVKFNYEEEHSDMVEKLNEVCDLIKTEMEKAFEEAENKKEEYQ</sequence>